<keyword evidence="3" id="KW-0399">Innate immunity</keyword>
<dbReference type="PROSITE" id="PS51830">
    <property type="entry name" value="FIIND"/>
    <property type="match status" value="1"/>
</dbReference>
<evidence type="ECO:0000256" key="1">
    <source>
        <dbReference type="ARBA" id="ARBA00004514"/>
    </source>
</evidence>
<dbReference type="GO" id="GO:0005829">
    <property type="term" value="C:cytosol"/>
    <property type="evidence" value="ECO:0007669"/>
    <property type="project" value="UniProtKB-SubCell"/>
</dbReference>
<dbReference type="Pfam" id="PF13553">
    <property type="entry name" value="FIIND"/>
    <property type="match status" value="1"/>
</dbReference>
<dbReference type="InterPro" id="IPR011029">
    <property type="entry name" value="DEATH-like_dom_sf"/>
</dbReference>
<dbReference type="PANTHER" id="PTHR46985:SF2">
    <property type="entry name" value="APOPTOSIS-ASSOCIATED SPECK-LIKE PROTEIN CONTAINING A CARD"/>
    <property type="match status" value="1"/>
</dbReference>
<dbReference type="PROSITE" id="PS50209">
    <property type="entry name" value="CARD"/>
    <property type="match status" value="1"/>
</dbReference>
<evidence type="ECO:0000256" key="4">
    <source>
        <dbReference type="ARBA" id="ARBA00022859"/>
    </source>
</evidence>
<dbReference type="InterPro" id="IPR001315">
    <property type="entry name" value="CARD"/>
</dbReference>
<dbReference type="GO" id="GO:0042981">
    <property type="term" value="P:regulation of apoptotic process"/>
    <property type="evidence" value="ECO:0007669"/>
    <property type="project" value="InterPro"/>
</dbReference>
<gene>
    <name evidence="8" type="ORF">JZ751_013322</name>
</gene>
<evidence type="ECO:0000256" key="3">
    <source>
        <dbReference type="ARBA" id="ARBA00022588"/>
    </source>
</evidence>
<reference evidence="8" key="1">
    <citation type="thesis" date="2021" institute="BYU ScholarsArchive" country="Provo, UT, USA">
        <title>Applications of and Algorithms for Genome Assembly and Genomic Analyses with an Emphasis on Marine Teleosts.</title>
        <authorList>
            <person name="Pickett B.D."/>
        </authorList>
    </citation>
    <scope>NUCLEOTIDE SEQUENCE</scope>
    <source>
        <strain evidence="8">HI-2016</strain>
    </source>
</reference>
<dbReference type="InterPro" id="IPR051249">
    <property type="entry name" value="NLRP_Inflammasome"/>
</dbReference>
<dbReference type="Pfam" id="PF00619">
    <property type="entry name" value="CARD"/>
    <property type="match status" value="1"/>
</dbReference>
<dbReference type="OrthoDB" id="8891580at2759"/>
<dbReference type="SUPFAM" id="SSF47986">
    <property type="entry name" value="DEATH domain"/>
    <property type="match status" value="1"/>
</dbReference>
<keyword evidence="9" id="KW-1185">Reference proteome</keyword>
<dbReference type="FunFam" id="1.10.533.10:FF:000013">
    <property type="entry name" value="Apoptosis-associated speck-like protein containing a CARD"/>
    <property type="match status" value="1"/>
</dbReference>
<dbReference type="CDD" id="cd08330">
    <property type="entry name" value="CARD_ASC_NALP1"/>
    <property type="match status" value="1"/>
</dbReference>
<sequence>MKSSGELEYSIVNWDTNLLTPTGLQPAGPLFSIDCPQESLRELGLPHCEILSVDCSSRMSEVSLYLIQQLPISPRQVKAQKRPQTNIETISNCHLTPGKMYSISCSLDRGHQIQPTSARFDDDYGPNYHPTFEMFLDLDVKKMNLRLLERNIEETEVWASLVILKGAATKQCSVVSPAVQFVDQHRAELIQRVPTVEPVADNLLSQSHITREECNKITAAQTSQQKMRLIYDFLDCGGDTAKSAFYTILRKEAPHLVQDLGNTVFLFEMSLSQYLEYPIYWHESQHIQGVLDL</sequence>
<evidence type="ECO:0000256" key="2">
    <source>
        <dbReference type="ARBA" id="ARBA00022490"/>
    </source>
</evidence>
<comment type="caution">
    <text evidence="8">The sequence shown here is derived from an EMBL/GenBank/DDBJ whole genome shotgun (WGS) entry which is preliminary data.</text>
</comment>
<evidence type="ECO:0000256" key="5">
    <source>
        <dbReference type="ARBA" id="ARBA00023198"/>
    </source>
</evidence>
<comment type="subcellular location">
    <subcellularLocation>
        <location evidence="1">Cytoplasm</location>
        <location evidence="1">Cytosol</location>
    </subcellularLocation>
</comment>
<dbReference type="Gene3D" id="1.10.533.10">
    <property type="entry name" value="Death Domain, Fas"/>
    <property type="match status" value="1"/>
</dbReference>
<dbReference type="GO" id="GO:0006954">
    <property type="term" value="P:inflammatory response"/>
    <property type="evidence" value="ECO:0007669"/>
    <property type="project" value="UniProtKB-KW"/>
</dbReference>
<dbReference type="Proteomes" id="UP000824540">
    <property type="component" value="Unassembled WGS sequence"/>
</dbReference>
<dbReference type="InterPro" id="IPR033516">
    <property type="entry name" value="CARD8/ASC/NALP1_CARD"/>
</dbReference>
<evidence type="ECO:0000259" key="6">
    <source>
        <dbReference type="PROSITE" id="PS50209"/>
    </source>
</evidence>
<feature type="domain" description="CARD" evidence="6">
    <location>
        <begin position="174"/>
        <end position="264"/>
    </location>
</feature>
<keyword evidence="4" id="KW-0391">Immunity</keyword>
<evidence type="ECO:0000313" key="8">
    <source>
        <dbReference type="EMBL" id="KAG9343934.1"/>
    </source>
</evidence>
<feature type="domain" description="FIIND" evidence="7">
    <location>
        <begin position="1"/>
        <end position="176"/>
    </location>
</feature>
<accession>A0A8T2NUW3</accession>
<dbReference type="GO" id="GO:0045087">
    <property type="term" value="P:innate immune response"/>
    <property type="evidence" value="ECO:0007669"/>
    <property type="project" value="UniProtKB-KW"/>
</dbReference>
<dbReference type="EMBL" id="JAFBMS010000022">
    <property type="protein sequence ID" value="KAG9343934.1"/>
    <property type="molecule type" value="Genomic_DNA"/>
</dbReference>
<keyword evidence="5" id="KW-0395">Inflammatory response</keyword>
<dbReference type="AlphaFoldDB" id="A0A8T2NUW3"/>
<dbReference type="Pfam" id="PF23679">
    <property type="entry name" value="UPA-FIIND"/>
    <property type="match status" value="1"/>
</dbReference>
<name>A0A8T2NUW3_9TELE</name>
<protein>
    <recommendedName>
        <fullName evidence="10">CARD domain-containing protein</fullName>
    </recommendedName>
</protein>
<dbReference type="PANTHER" id="PTHR46985">
    <property type="entry name" value="NACHT, LRR AND PYD DOMAINS-CONTAINING PROTEIN 1"/>
    <property type="match status" value="1"/>
</dbReference>
<evidence type="ECO:0000259" key="7">
    <source>
        <dbReference type="PROSITE" id="PS51830"/>
    </source>
</evidence>
<organism evidence="8 9">
    <name type="scientific">Albula glossodonta</name>
    <name type="common">roundjaw bonefish</name>
    <dbReference type="NCBI Taxonomy" id="121402"/>
    <lineage>
        <taxon>Eukaryota</taxon>
        <taxon>Metazoa</taxon>
        <taxon>Chordata</taxon>
        <taxon>Craniata</taxon>
        <taxon>Vertebrata</taxon>
        <taxon>Euteleostomi</taxon>
        <taxon>Actinopterygii</taxon>
        <taxon>Neopterygii</taxon>
        <taxon>Teleostei</taxon>
        <taxon>Albuliformes</taxon>
        <taxon>Albulidae</taxon>
        <taxon>Albula</taxon>
    </lineage>
</organism>
<evidence type="ECO:0008006" key="10">
    <source>
        <dbReference type="Google" id="ProtNLM"/>
    </source>
</evidence>
<dbReference type="InterPro" id="IPR025307">
    <property type="entry name" value="FIIND_dom"/>
</dbReference>
<keyword evidence="2" id="KW-0963">Cytoplasm</keyword>
<proteinExistence type="predicted"/>
<evidence type="ECO:0000313" key="9">
    <source>
        <dbReference type="Proteomes" id="UP000824540"/>
    </source>
</evidence>